<evidence type="ECO:0000259" key="2">
    <source>
        <dbReference type="SMART" id="SM01017"/>
    </source>
</evidence>
<feature type="domain" description="Arrestin C-terminal-like" evidence="2">
    <location>
        <begin position="339"/>
        <end position="505"/>
    </location>
</feature>
<dbReference type="KEGG" id="bnn:FOA43_000833"/>
<name>A0A875S076_EENNA</name>
<gene>
    <name evidence="3" type="ORF">FOA43_000833</name>
</gene>
<feature type="compositionally biased region" description="Low complexity" evidence="1">
    <location>
        <begin position="220"/>
        <end position="231"/>
    </location>
</feature>
<dbReference type="Pfam" id="PF02752">
    <property type="entry name" value="Arrestin_C"/>
    <property type="match status" value="1"/>
</dbReference>
<sequence>MLSLSRSKSSKSLHGTKSKTKTPKHTPLFDVRLSCADRDILILKGPPEEAPPVLLAGVVVLSVTEPINVKKLSLQLYATLNMHWDEKFQNSKGSVFTRPYRHSSVIFKYEWDPLNLKNFLLQGGADNYDSTTAALHAAASSLPGVSPTGSLGARSPSRSPYGSYSSLAGFVNGHQAGSNDSSSSSLASLSAAAVATANMLSATQPGDDSTLTLAGSGRKAGTSAGNSSAAAAVDVKTATPMRKNKSASSLVALSFASHVEPTVLPPGNYEFPFKTILQGAIPESIDSLKGCSLVYRLQSILERRRFSTPIITRRLIHVVRTLPSDSSELTETVAVDNTWPGKVDYSISVPTRALAVGSTCRVEITMVPLAKGLKLGIVKVKLAEYSNLVSSASSRSQERHIVSKIIPKVTIDPATGLDVWSNDTPLDVDGVFYRGDGITLSQDRWEIMMRIQIPASAAKITQDCDIKNSIKVRHKLKFSIGLINTDGHVSELRATLPVTVFISPFVPIHAHGIKSFDVPQSLSGYEDATVYPPGNDELMFSRDALSESLSQVRTSFSGSNLRSTSAINSGPNSAANSTANLPSAGLGSSVIGSVGSLSAASLGGSVTGSLAASSVESPIGSTTDLNTQDLMAPPSYDRYVYDRLCDANGAPEEPTGPAAPATPAGQIGQTGQAVSELPGDFNPVAVDRHSATQLVASLAAHNNTNSEARGSAAAAATTSSTSGTLRRPVFTLADETSSPDIRVAPGVAPTASSSKIISGPAFEGGTQLALSASSSGANLPALMSPPATTSVQHLSRATSFMTDVASTPHVSSGSTLGSSIPEERWDTTELSKVPSYETAIMSDAVTDELTPAYEPSEYDSHFNLDLLDSRLESAGGGFSTASAAAAVRAPQLSRIHSTNSVPSVRGLSPKFGSSTSLFSKQLHKLHRMESSPPLAYPAAAHNHSSEATTPTTGSTGAIDSTAATGDTGKTSSRPPVTPLGGRRSKSSLSYRIFHKI</sequence>
<dbReference type="PANTHER" id="PTHR11188:SF17">
    <property type="entry name" value="FI21816P1"/>
    <property type="match status" value="1"/>
</dbReference>
<dbReference type="Proteomes" id="UP000662931">
    <property type="component" value="Chromosome 1"/>
</dbReference>
<dbReference type="PANTHER" id="PTHR11188">
    <property type="entry name" value="ARRESTIN DOMAIN CONTAINING PROTEIN"/>
    <property type="match status" value="1"/>
</dbReference>
<dbReference type="GO" id="GO:0005886">
    <property type="term" value="C:plasma membrane"/>
    <property type="evidence" value="ECO:0007669"/>
    <property type="project" value="TreeGrafter"/>
</dbReference>
<dbReference type="InterPro" id="IPR014752">
    <property type="entry name" value="Arrestin-like_C"/>
</dbReference>
<dbReference type="GO" id="GO:0030674">
    <property type="term" value="F:protein-macromolecule adaptor activity"/>
    <property type="evidence" value="ECO:0007669"/>
    <property type="project" value="TreeGrafter"/>
</dbReference>
<dbReference type="Gene3D" id="2.60.40.640">
    <property type="match status" value="2"/>
</dbReference>
<feature type="region of interest" description="Disordered" evidence="1">
    <location>
        <begin position="647"/>
        <end position="684"/>
    </location>
</feature>
<dbReference type="RefSeq" id="XP_038777087.1">
    <property type="nucleotide sequence ID" value="XM_038921159.1"/>
</dbReference>
<feature type="compositionally biased region" description="Polar residues" evidence="1">
    <location>
        <begin position="945"/>
        <end position="974"/>
    </location>
</feature>
<feature type="compositionally biased region" description="Basic residues" evidence="1">
    <location>
        <begin position="8"/>
        <end position="24"/>
    </location>
</feature>
<keyword evidence="4" id="KW-1185">Reference proteome</keyword>
<dbReference type="GO" id="GO:0031625">
    <property type="term" value="F:ubiquitin protein ligase binding"/>
    <property type="evidence" value="ECO:0007669"/>
    <property type="project" value="TreeGrafter"/>
</dbReference>
<feature type="region of interest" description="Disordered" evidence="1">
    <location>
        <begin position="205"/>
        <end position="231"/>
    </location>
</feature>
<dbReference type="GeneID" id="62194234"/>
<evidence type="ECO:0000313" key="4">
    <source>
        <dbReference type="Proteomes" id="UP000662931"/>
    </source>
</evidence>
<feature type="region of interest" description="Disordered" evidence="1">
    <location>
        <begin position="928"/>
        <end position="985"/>
    </location>
</feature>
<feature type="region of interest" description="Disordered" evidence="1">
    <location>
        <begin position="1"/>
        <end position="25"/>
    </location>
</feature>
<protein>
    <recommendedName>
        <fullName evidence="2">Arrestin C-terminal-like domain-containing protein</fullName>
    </recommendedName>
</protein>
<feature type="compositionally biased region" description="Polar residues" evidence="1">
    <location>
        <begin position="805"/>
        <end position="818"/>
    </location>
</feature>
<accession>A0A875S076</accession>
<dbReference type="SMART" id="SM01017">
    <property type="entry name" value="Arrestin_C"/>
    <property type="match status" value="1"/>
</dbReference>
<dbReference type="EMBL" id="CP064812">
    <property type="protein sequence ID" value="QPG73522.1"/>
    <property type="molecule type" value="Genomic_DNA"/>
</dbReference>
<dbReference type="GO" id="GO:0005829">
    <property type="term" value="C:cytosol"/>
    <property type="evidence" value="ECO:0007669"/>
    <property type="project" value="TreeGrafter"/>
</dbReference>
<dbReference type="OrthoDB" id="2333384at2759"/>
<dbReference type="InterPro" id="IPR011022">
    <property type="entry name" value="Arrestin_C-like"/>
</dbReference>
<proteinExistence type="predicted"/>
<feature type="compositionally biased region" description="Low complexity" evidence="1">
    <location>
        <begin position="649"/>
        <end position="665"/>
    </location>
</feature>
<organism evidence="3 4">
    <name type="scientific">Eeniella nana</name>
    <name type="common">Yeast</name>
    <name type="synonym">Brettanomyces nanus</name>
    <dbReference type="NCBI Taxonomy" id="13502"/>
    <lineage>
        <taxon>Eukaryota</taxon>
        <taxon>Fungi</taxon>
        <taxon>Dikarya</taxon>
        <taxon>Ascomycota</taxon>
        <taxon>Saccharomycotina</taxon>
        <taxon>Pichiomycetes</taxon>
        <taxon>Pichiales</taxon>
        <taxon>Pichiaceae</taxon>
        <taxon>Brettanomyces</taxon>
    </lineage>
</organism>
<reference evidence="3" key="1">
    <citation type="submission" date="2020-10" db="EMBL/GenBank/DDBJ databases">
        <authorList>
            <person name="Roach M.J.R."/>
        </authorList>
    </citation>
    <scope>NUCLEOTIDE SEQUENCE</scope>
    <source>
        <strain evidence="3">CBS 1945</strain>
    </source>
</reference>
<dbReference type="GO" id="GO:0070086">
    <property type="term" value="P:ubiquitin-dependent endocytosis"/>
    <property type="evidence" value="ECO:0007669"/>
    <property type="project" value="TreeGrafter"/>
</dbReference>
<evidence type="ECO:0000256" key="1">
    <source>
        <dbReference type="SAM" id="MobiDB-lite"/>
    </source>
</evidence>
<dbReference type="AlphaFoldDB" id="A0A875S076"/>
<feature type="compositionally biased region" description="Low complexity" evidence="1">
    <location>
        <begin position="710"/>
        <end position="724"/>
    </location>
</feature>
<dbReference type="InterPro" id="IPR050357">
    <property type="entry name" value="Arrestin_domain-protein"/>
</dbReference>
<feature type="region of interest" description="Disordered" evidence="1">
    <location>
        <begin position="706"/>
        <end position="728"/>
    </location>
</feature>
<evidence type="ECO:0000313" key="3">
    <source>
        <dbReference type="EMBL" id="QPG73522.1"/>
    </source>
</evidence>
<feature type="region of interest" description="Disordered" evidence="1">
    <location>
        <begin position="805"/>
        <end position="829"/>
    </location>
</feature>